<dbReference type="GO" id="GO:0000902">
    <property type="term" value="P:cell morphogenesis"/>
    <property type="evidence" value="ECO:0007669"/>
    <property type="project" value="TreeGrafter"/>
</dbReference>
<dbReference type="EMBL" id="LSYV01000055">
    <property type="protein sequence ID" value="KXZ45503.1"/>
    <property type="molecule type" value="Genomic_DNA"/>
</dbReference>
<sequence>MAAAAPLNHGQLVQLLLEYGQRVRDIQERAWVYSHPSYVEKGLPLLYSAAQQFPQLHQGGAGADAKGQKTISQNFLSIGQLLSELHRVLGSLTLRSYPDLLHQYMDMFCGAVKAGLLLDAVPRRAAAQVAHVACAHLDKATATPLLATIQDAIFSAPTMVAYLQHLFRAIMPRIAQILELVVGPALSVSDNCDEVASAGLLVMSSALDHVTAGMDPGVMPGSIVHSHAESSPAMGMYGMTRSQVYPFLRHRETIRQWGLFGFLIFPEVLRQVGASQRLTMLLADGFALHIYKDRVASRKSQSDEGEAHDPQSIHPLLVDAACAAARAAPVQHRMWRAYLTGELRNMHASCQMCPSRIQGQMEMVLAALSLAREELLWFARHVSRNVPTELVPILSARGLLESGRLQAVTLSDGLQVEHHSTLSKQIKEAIGAELMSHVVPCTPRVEFRLKQAAVQIAAGMASPASTAGGVQPFKDLTDLLRSVLSPSTPPSDAQGRVSSACGIWLYVGLQLASVDPPLKEAKVLQYAEDTRYLEVLQKGLDAARMLYERSLLHAAATDLAPGLQYVVEPLLAAAQRALGSGCTEDMQAAMGAMQTQPEDLPRRCMDMVVQCIRQLFAPIVQVGKAADLATRMLPLALALDNGRSQLVESVRDNFANLLNNTAAAVGQVSTPLPSVQLAPIRRFVEVVSMLQPQLATELLPELGRLMLQQASAPTIQPAPSVRNGSDERRLGVAYDTEAGGFSAEGSIGAASALSGLAAATSVRELALCFELANGGTRNIEMGFGGCLIPDRTDPLLAMHLAVALSHALQTAMSQVLHPAAGQFLLGCDSPAAAMLCAYQRVAQSVAQAVAATAGNEASAAGQQHALACMERLPLLKAYSYAPLPADAAVGNGVLEEHCSLDGTDAPAAEGAEWLARTGAAAINTGALQRKPLPEPEGTEPSLEDGRWACELDTWRPAARVLPLVMGAIG</sequence>
<evidence type="ECO:0000256" key="1">
    <source>
        <dbReference type="ARBA" id="ARBA00037947"/>
    </source>
</evidence>
<protein>
    <submittedName>
        <fullName evidence="2">Uncharacterized protein</fullName>
    </submittedName>
</protein>
<name>A0A150G6V6_GONPE</name>
<dbReference type="Proteomes" id="UP000075714">
    <property type="component" value="Unassembled WGS sequence"/>
</dbReference>
<dbReference type="PANTHER" id="PTHR12093">
    <property type="entry name" value="NCK-ASSOCIATED PROTEIN 1"/>
    <property type="match status" value="1"/>
</dbReference>
<evidence type="ECO:0000313" key="3">
    <source>
        <dbReference type="Proteomes" id="UP000075714"/>
    </source>
</evidence>
<dbReference type="AlphaFoldDB" id="A0A150G6V6"/>
<dbReference type="InterPro" id="IPR019137">
    <property type="entry name" value="Nck-associated_protein-1"/>
</dbReference>
<dbReference type="GO" id="GO:0016477">
    <property type="term" value="P:cell migration"/>
    <property type="evidence" value="ECO:0007669"/>
    <property type="project" value="TreeGrafter"/>
</dbReference>
<dbReference type="PANTHER" id="PTHR12093:SF10">
    <property type="entry name" value="MEMBRANE-ASSOCIATED PROTEIN HEM"/>
    <property type="match status" value="1"/>
</dbReference>
<dbReference type="GO" id="GO:0030866">
    <property type="term" value="P:cortical actin cytoskeleton organization"/>
    <property type="evidence" value="ECO:0007669"/>
    <property type="project" value="TreeGrafter"/>
</dbReference>
<comment type="similarity">
    <text evidence="1">Belongs to the HEM-1/HEM-2 family.</text>
</comment>
<gene>
    <name evidence="2" type="ORF">GPECTOR_54g245</name>
</gene>
<dbReference type="GO" id="GO:0031209">
    <property type="term" value="C:SCAR complex"/>
    <property type="evidence" value="ECO:0007669"/>
    <property type="project" value="TreeGrafter"/>
</dbReference>
<dbReference type="OrthoDB" id="548214at2759"/>
<accession>A0A150G6V6</accession>
<evidence type="ECO:0000313" key="2">
    <source>
        <dbReference type="EMBL" id="KXZ45503.1"/>
    </source>
</evidence>
<dbReference type="GO" id="GO:0030031">
    <property type="term" value="P:cell projection assembly"/>
    <property type="evidence" value="ECO:0007669"/>
    <property type="project" value="TreeGrafter"/>
</dbReference>
<organism evidence="2 3">
    <name type="scientific">Gonium pectorale</name>
    <name type="common">Green alga</name>
    <dbReference type="NCBI Taxonomy" id="33097"/>
    <lineage>
        <taxon>Eukaryota</taxon>
        <taxon>Viridiplantae</taxon>
        <taxon>Chlorophyta</taxon>
        <taxon>core chlorophytes</taxon>
        <taxon>Chlorophyceae</taxon>
        <taxon>CS clade</taxon>
        <taxon>Chlamydomonadales</taxon>
        <taxon>Volvocaceae</taxon>
        <taxon>Gonium</taxon>
    </lineage>
</organism>
<comment type="caution">
    <text evidence="2">The sequence shown here is derived from an EMBL/GenBank/DDBJ whole genome shotgun (WGS) entry which is preliminary data.</text>
</comment>
<keyword evidence="3" id="KW-1185">Reference proteome</keyword>
<dbReference type="Pfam" id="PF09735">
    <property type="entry name" value="Nckap1"/>
    <property type="match status" value="1"/>
</dbReference>
<proteinExistence type="inferred from homology"/>
<dbReference type="STRING" id="33097.A0A150G6V6"/>
<reference evidence="3" key="1">
    <citation type="journal article" date="2016" name="Nat. Commun.">
        <title>The Gonium pectorale genome demonstrates co-option of cell cycle regulation during the evolution of multicellularity.</title>
        <authorList>
            <person name="Hanschen E.R."/>
            <person name="Marriage T.N."/>
            <person name="Ferris P.J."/>
            <person name="Hamaji T."/>
            <person name="Toyoda A."/>
            <person name="Fujiyama A."/>
            <person name="Neme R."/>
            <person name="Noguchi H."/>
            <person name="Minakuchi Y."/>
            <person name="Suzuki M."/>
            <person name="Kawai-Toyooka H."/>
            <person name="Smith D.R."/>
            <person name="Sparks H."/>
            <person name="Anderson J."/>
            <person name="Bakaric R."/>
            <person name="Luria V."/>
            <person name="Karger A."/>
            <person name="Kirschner M.W."/>
            <person name="Durand P.M."/>
            <person name="Michod R.E."/>
            <person name="Nozaki H."/>
            <person name="Olson B.J."/>
        </authorList>
    </citation>
    <scope>NUCLEOTIDE SEQUENCE [LARGE SCALE GENOMIC DNA]</scope>
    <source>
        <strain evidence="3">NIES-2863</strain>
    </source>
</reference>